<name>A0A7Z7YIE0_ESCAL</name>
<proteinExistence type="predicted"/>
<organism evidence="1 2">
    <name type="scientific">Escherichia albertii</name>
    <dbReference type="NCBI Taxonomy" id="208962"/>
    <lineage>
        <taxon>Bacteria</taxon>
        <taxon>Pseudomonadati</taxon>
        <taxon>Pseudomonadota</taxon>
        <taxon>Gammaproteobacteria</taxon>
        <taxon>Enterobacterales</taxon>
        <taxon>Enterobacteriaceae</taxon>
        <taxon>Escherichia</taxon>
    </lineage>
</organism>
<dbReference type="AlphaFoldDB" id="A0A7Z7YIE0"/>
<comment type="caution">
    <text evidence="1">The sequence shown here is derived from an EMBL/GenBank/DDBJ whole genome shotgun (WGS) entry which is preliminary data.</text>
</comment>
<evidence type="ECO:0000313" key="2">
    <source>
        <dbReference type="Proteomes" id="UP000292187"/>
    </source>
</evidence>
<dbReference type="EMBL" id="SIZV01000060">
    <property type="protein sequence ID" value="TBR47765.1"/>
    <property type="molecule type" value="Genomic_DNA"/>
</dbReference>
<evidence type="ECO:0000313" key="1">
    <source>
        <dbReference type="EMBL" id="TBR47765.1"/>
    </source>
</evidence>
<reference evidence="1 2" key="1">
    <citation type="submission" date="2019-02" db="EMBL/GenBank/DDBJ databases">
        <title>Draft genome sequence of Escherichia albertii strain Mex-12/320a, isolated from an infant with diarrhea, harboring virulence genes associated with diarrheagenic strains of enteropathogenic E. coli.</title>
        <authorList>
            <person name="Maldonado-Puga S."/>
            <person name="Meza-Segura M."/>
            <person name="Zaidi M.B."/>
            <person name="Estrada-Garcia T."/>
        </authorList>
    </citation>
    <scope>NUCLEOTIDE SEQUENCE [LARGE SCALE GENOMIC DNA]</scope>
    <source>
        <strain evidence="1 2">Mex-12/320a</strain>
    </source>
</reference>
<sequence>MSETSKFIDAVKKYYSDDKNTLDFYSELFREMEQKDLLDSNFISQMNNNENSRQRLSELLMFKYCLTSSVGAISSEDSGPDIKFNFNDRKVNIEVVTPFITKQEEASWSVFEFSLTESKGYKRSQNIPSIDTLHPRITGSLKEKLIKYKKYFAANKVNDDDINIICINVGFIENIDCVDFPNLKNLFYKQEIIRPERNSEGGISLSIEKHDFIVKKDNGEAFRTSYIDNEEECLHIDGVWLINCNERSFKEIKKFKYDDFKIYENVIYQKSNSKIPDELLTSLSINKPKRVCV</sequence>
<protein>
    <submittedName>
        <fullName evidence="1">Uncharacterized protein</fullName>
    </submittedName>
</protein>
<dbReference type="Proteomes" id="UP000292187">
    <property type="component" value="Unassembled WGS sequence"/>
</dbReference>
<accession>A0A7Z7YIE0</accession>
<gene>
    <name evidence="1" type="ORF">EYS06_23000</name>
</gene>
<dbReference type="RefSeq" id="WP_000005461.1">
    <property type="nucleotide sequence ID" value="NZ_SIZV01000060.1"/>
</dbReference>